<evidence type="ECO:0000256" key="2">
    <source>
        <dbReference type="ARBA" id="ARBA00022676"/>
    </source>
</evidence>
<dbReference type="PANTHER" id="PTHR43179:SF12">
    <property type="entry name" value="GALACTOFURANOSYLTRANSFERASE GLFT2"/>
    <property type="match status" value="1"/>
</dbReference>
<feature type="domain" description="Glycosyltransferase 2-like" evidence="4">
    <location>
        <begin position="6"/>
        <end position="115"/>
    </location>
</feature>
<gene>
    <name evidence="5" type="ORF">SAMN05192553_105171</name>
</gene>
<dbReference type="OrthoDB" id="9771846at2"/>
<organism evidence="5 6">
    <name type="scientific">Cyclobacterium xiamenense</name>
    <dbReference type="NCBI Taxonomy" id="1297121"/>
    <lineage>
        <taxon>Bacteria</taxon>
        <taxon>Pseudomonadati</taxon>
        <taxon>Bacteroidota</taxon>
        <taxon>Cytophagia</taxon>
        <taxon>Cytophagales</taxon>
        <taxon>Cyclobacteriaceae</taxon>
        <taxon>Cyclobacterium</taxon>
    </lineage>
</organism>
<dbReference type="PANTHER" id="PTHR43179">
    <property type="entry name" value="RHAMNOSYLTRANSFERASE WBBL"/>
    <property type="match status" value="1"/>
</dbReference>
<protein>
    <recommendedName>
        <fullName evidence="4">Glycosyltransferase 2-like domain-containing protein</fullName>
    </recommendedName>
</protein>
<keyword evidence="3" id="KW-0808">Transferase</keyword>
<dbReference type="EMBL" id="FNZH01000005">
    <property type="protein sequence ID" value="SEJ57398.1"/>
    <property type="molecule type" value="Genomic_DNA"/>
</dbReference>
<evidence type="ECO:0000313" key="6">
    <source>
        <dbReference type="Proteomes" id="UP000199403"/>
    </source>
</evidence>
<reference evidence="6" key="1">
    <citation type="submission" date="2016-10" db="EMBL/GenBank/DDBJ databases">
        <authorList>
            <person name="Varghese N."/>
            <person name="Submissions S."/>
        </authorList>
    </citation>
    <scope>NUCLEOTIDE SEQUENCE [LARGE SCALE GENOMIC DNA]</scope>
    <source>
        <strain evidence="6">IBRC-M 10761</strain>
    </source>
</reference>
<evidence type="ECO:0000256" key="3">
    <source>
        <dbReference type="ARBA" id="ARBA00022679"/>
    </source>
</evidence>
<dbReference type="AlphaFoldDB" id="A0A1H6ZVY0"/>
<dbReference type="Pfam" id="PF00535">
    <property type="entry name" value="Glycos_transf_2"/>
    <property type="match status" value="1"/>
</dbReference>
<evidence type="ECO:0000313" key="5">
    <source>
        <dbReference type="EMBL" id="SEJ57398.1"/>
    </source>
</evidence>
<keyword evidence="6" id="KW-1185">Reference proteome</keyword>
<dbReference type="GO" id="GO:0016757">
    <property type="term" value="F:glycosyltransferase activity"/>
    <property type="evidence" value="ECO:0007669"/>
    <property type="project" value="UniProtKB-KW"/>
</dbReference>
<accession>A0A1H6ZVY0</accession>
<dbReference type="InterPro" id="IPR029044">
    <property type="entry name" value="Nucleotide-diphossugar_trans"/>
</dbReference>
<dbReference type="InterPro" id="IPR001173">
    <property type="entry name" value="Glyco_trans_2-like"/>
</dbReference>
<dbReference type="RefSeq" id="WP_092176553.1">
    <property type="nucleotide sequence ID" value="NZ_FNZH01000005.1"/>
</dbReference>
<evidence type="ECO:0000256" key="1">
    <source>
        <dbReference type="ARBA" id="ARBA00006739"/>
    </source>
</evidence>
<dbReference type="SUPFAM" id="SSF53448">
    <property type="entry name" value="Nucleotide-diphospho-sugar transferases"/>
    <property type="match status" value="1"/>
</dbReference>
<comment type="similarity">
    <text evidence="1">Belongs to the glycosyltransferase 2 family.</text>
</comment>
<evidence type="ECO:0000259" key="4">
    <source>
        <dbReference type="Pfam" id="PF00535"/>
    </source>
</evidence>
<dbReference type="CDD" id="cd04186">
    <property type="entry name" value="GT_2_like_c"/>
    <property type="match status" value="1"/>
</dbReference>
<keyword evidence="2" id="KW-0328">Glycosyltransferase</keyword>
<dbReference type="Proteomes" id="UP000199403">
    <property type="component" value="Unassembled WGS sequence"/>
</dbReference>
<dbReference type="Gene3D" id="3.90.550.10">
    <property type="entry name" value="Spore Coat Polysaccharide Biosynthesis Protein SpsA, Chain A"/>
    <property type="match status" value="1"/>
</dbReference>
<sequence>MKKAAIVILNFNGKGVLKKYLSQVVHQSVFEVIVVDNGSTDGSIDYLTVHFPEIRLLLLGENHGYSKGYNLGLETLNGQFDYYLLLNSDVKVVQGWDEALVRYMEGNPTLAACQPKVLSLKQTGYFDYAGAAGGYLDRLGYPYCRGRILHTLEKDSGQYDQSQPIDWASGACFCVRADLFHEFGGFNPNFFSHMEEIELCWRWRNAGFQIHHCSDAQVYHFGGGTLASTNPFKTYLNFRNSLFMLYANLTRGGFWPVFFLRVVLDTAAALHLWYGSGPAHGKAVLRAYRDFWSERNRKAPGNAIRVGCVGSEKSTQPFSLIVSYYVLGKRYFSSLH</sequence>
<name>A0A1H6ZVY0_9BACT</name>
<dbReference type="STRING" id="1416801.SAMN05192553_105171"/>
<proteinExistence type="inferred from homology"/>